<evidence type="ECO:0000313" key="1">
    <source>
        <dbReference type="EMBL" id="VAX41121.1"/>
    </source>
</evidence>
<dbReference type="AlphaFoldDB" id="A0A3B1DQI2"/>
<sequence>MPPADYPESLGRLSAWATLASAFFSNCESTCPMPCSIAEYECLVLK</sequence>
<organism evidence="1">
    <name type="scientific">hydrothermal vent metagenome</name>
    <dbReference type="NCBI Taxonomy" id="652676"/>
    <lineage>
        <taxon>unclassified sequences</taxon>
        <taxon>metagenomes</taxon>
        <taxon>ecological metagenomes</taxon>
    </lineage>
</organism>
<feature type="non-terminal residue" evidence="1">
    <location>
        <position position="46"/>
    </location>
</feature>
<reference evidence="1" key="1">
    <citation type="submission" date="2018-06" db="EMBL/GenBank/DDBJ databases">
        <authorList>
            <person name="Zhirakovskaya E."/>
        </authorList>
    </citation>
    <scope>NUCLEOTIDE SEQUENCE</scope>
</reference>
<gene>
    <name evidence="1" type="ORF">MNBD_PLANCTO03-734</name>
</gene>
<proteinExistence type="predicted"/>
<protein>
    <submittedName>
        <fullName evidence="1">Uncharacterized protein</fullName>
    </submittedName>
</protein>
<name>A0A3B1DQI2_9ZZZZ</name>
<dbReference type="EMBL" id="UOGK01000495">
    <property type="protein sequence ID" value="VAX41121.1"/>
    <property type="molecule type" value="Genomic_DNA"/>
</dbReference>
<accession>A0A3B1DQI2</accession>